<protein>
    <submittedName>
        <fullName evidence="1">Uncharacterized protein</fullName>
    </submittedName>
</protein>
<evidence type="ECO:0000313" key="2">
    <source>
        <dbReference type="Proteomes" id="UP001163203"/>
    </source>
</evidence>
<reference evidence="1" key="1">
    <citation type="submission" date="2022-11" db="EMBL/GenBank/DDBJ databases">
        <authorList>
            <person name="Mo P."/>
        </authorList>
    </citation>
    <scope>NUCLEOTIDE SEQUENCE</scope>
    <source>
        <strain evidence="1">HUAS 11-8</strain>
    </source>
</reference>
<gene>
    <name evidence="1" type="ORF">ORV05_22905</name>
</gene>
<sequence length="171" mass="19372">MTVMPSGLRVIIAEIEGKLGDEATDPADEHARWNLYVRAAEVEHCWPQLREAIALEEDRAVASSLVVRMLERVPAEEREDWSCLLPAEEDRDFALRRARELNFLEAVLLGSPEEERGDLRFETWSPWLQLRLAGSSEDRDILALLAESGATRRIRAGAAARRRSLGDTEKH</sequence>
<dbReference type="Proteomes" id="UP001163203">
    <property type="component" value="Chromosome"/>
</dbReference>
<dbReference type="EMBL" id="CP113836">
    <property type="protein sequence ID" value="WAL63830.1"/>
    <property type="molecule type" value="Genomic_DNA"/>
</dbReference>
<organism evidence="1 2">
    <name type="scientific">Amycolatopsis cynarae</name>
    <dbReference type="NCBI Taxonomy" id="2995223"/>
    <lineage>
        <taxon>Bacteria</taxon>
        <taxon>Bacillati</taxon>
        <taxon>Actinomycetota</taxon>
        <taxon>Actinomycetes</taxon>
        <taxon>Pseudonocardiales</taxon>
        <taxon>Pseudonocardiaceae</taxon>
        <taxon>Amycolatopsis</taxon>
    </lineage>
</organism>
<keyword evidence="2" id="KW-1185">Reference proteome</keyword>
<evidence type="ECO:0000313" key="1">
    <source>
        <dbReference type="EMBL" id="WAL63830.1"/>
    </source>
</evidence>
<name>A0ABY7AVW4_9PSEU</name>
<proteinExistence type="predicted"/>
<dbReference type="RefSeq" id="WP_268754073.1">
    <property type="nucleotide sequence ID" value="NZ_CP113836.1"/>
</dbReference>
<accession>A0ABY7AVW4</accession>